<comment type="caution">
    <text evidence="1">The sequence shown here is derived from an EMBL/GenBank/DDBJ whole genome shotgun (WGS) entry which is preliminary data.</text>
</comment>
<reference evidence="1" key="1">
    <citation type="submission" date="2020-10" db="EMBL/GenBank/DDBJ databases">
        <title>Connecting structure to function with the recovery of over 1000 high-quality activated sludge metagenome-assembled genomes encoding full-length rRNA genes using long-read sequencing.</title>
        <authorList>
            <person name="Singleton C.M."/>
            <person name="Petriglieri F."/>
            <person name="Kristensen J.M."/>
            <person name="Kirkegaard R.H."/>
            <person name="Michaelsen T.Y."/>
            <person name="Andersen M.H."/>
            <person name="Karst S.M."/>
            <person name="Dueholm M.S."/>
            <person name="Nielsen P.H."/>
            <person name="Albertsen M."/>
        </authorList>
    </citation>
    <scope>NUCLEOTIDE SEQUENCE</scope>
    <source>
        <strain evidence="1">Bjer_18-Q3-R1-45_BAT3C.347</strain>
    </source>
</reference>
<gene>
    <name evidence="1" type="ORF">IPH26_16805</name>
</gene>
<organism evidence="1 2">
    <name type="scientific">Candidatus Methylophosphatis roskildensis</name>
    <dbReference type="NCBI Taxonomy" id="2899263"/>
    <lineage>
        <taxon>Bacteria</taxon>
        <taxon>Pseudomonadati</taxon>
        <taxon>Pseudomonadota</taxon>
        <taxon>Betaproteobacteria</taxon>
        <taxon>Nitrosomonadales</taxon>
        <taxon>Sterolibacteriaceae</taxon>
        <taxon>Candidatus Methylophosphatis</taxon>
    </lineage>
</organism>
<accession>A0A9D7E809</accession>
<dbReference type="AlphaFoldDB" id="A0A9D7E809"/>
<dbReference type="EMBL" id="JADJEV010000004">
    <property type="protein sequence ID" value="MBK6974525.1"/>
    <property type="molecule type" value="Genomic_DNA"/>
</dbReference>
<evidence type="ECO:0000313" key="2">
    <source>
        <dbReference type="Proteomes" id="UP000807785"/>
    </source>
</evidence>
<dbReference type="Proteomes" id="UP000807785">
    <property type="component" value="Unassembled WGS sequence"/>
</dbReference>
<proteinExistence type="predicted"/>
<protein>
    <recommendedName>
        <fullName evidence="3">Transposase</fullName>
    </recommendedName>
</protein>
<evidence type="ECO:0000313" key="1">
    <source>
        <dbReference type="EMBL" id="MBK6974525.1"/>
    </source>
</evidence>
<evidence type="ECO:0008006" key="3">
    <source>
        <dbReference type="Google" id="ProtNLM"/>
    </source>
</evidence>
<name>A0A9D7E809_9PROT</name>
<sequence>MRLCKRYRVLRAKGKKQNKIMTAIARELAGFVWAIAREVSAVASKDGYPQALRSMRAGHLR</sequence>